<protein>
    <submittedName>
        <fullName evidence="1">Transposase</fullName>
    </submittedName>
</protein>
<dbReference type="Pfam" id="PF05717">
    <property type="entry name" value="TnpB_IS66"/>
    <property type="match status" value="1"/>
</dbReference>
<dbReference type="PANTHER" id="PTHR36455:SF1">
    <property type="entry name" value="BLR8292 PROTEIN"/>
    <property type="match status" value="1"/>
</dbReference>
<sequence>MAGRIAEMSGLIAHVGQIWMVVEPVDMRRGIDGLSMIVQQTLGHSPCAGSAFVFCNRARNRIKVLLWDGTGVWLCHRRLHQGRFVWPQLEACCFELTQSHWEWLTAGVDWQRLSALPPAHLRA</sequence>
<dbReference type="NCBIfam" id="NF033819">
    <property type="entry name" value="IS66_TnpB"/>
    <property type="match status" value="1"/>
</dbReference>
<evidence type="ECO:0000313" key="1">
    <source>
        <dbReference type="EMBL" id="SET70172.1"/>
    </source>
</evidence>
<keyword evidence="2" id="KW-1185">Reference proteome</keyword>
<evidence type="ECO:0000313" key="2">
    <source>
        <dbReference type="Proteomes" id="UP000199345"/>
    </source>
</evidence>
<dbReference type="PANTHER" id="PTHR36455">
    <property type="match status" value="1"/>
</dbReference>
<dbReference type="AlphaFoldDB" id="A0A1I0GH24"/>
<accession>A0A1I0GH24</accession>
<dbReference type="EMBL" id="FOIA01000074">
    <property type="protein sequence ID" value="SET70172.1"/>
    <property type="molecule type" value="Genomic_DNA"/>
</dbReference>
<organism evidence="1 2">
    <name type="scientific">Nitrosomonas marina</name>
    <dbReference type="NCBI Taxonomy" id="917"/>
    <lineage>
        <taxon>Bacteria</taxon>
        <taxon>Pseudomonadati</taxon>
        <taxon>Pseudomonadota</taxon>
        <taxon>Betaproteobacteria</taxon>
        <taxon>Nitrosomonadales</taxon>
        <taxon>Nitrosomonadaceae</taxon>
        <taxon>Nitrosomonas</taxon>
    </lineage>
</organism>
<reference evidence="2" key="1">
    <citation type="submission" date="2016-10" db="EMBL/GenBank/DDBJ databases">
        <authorList>
            <person name="Varghese N."/>
            <person name="Submissions S."/>
        </authorList>
    </citation>
    <scope>NUCLEOTIDE SEQUENCE [LARGE SCALE GENOMIC DNA]</scope>
    <source>
        <strain evidence="2">Nm71</strain>
    </source>
</reference>
<name>A0A1I0GH24_9PROT</name>
<dbReference type="InterPro" id="IPR008878">
    <property type="entry name" value="Transposase_IS66_Orf2"/>
</dbReference>
<proteinExistence type="predicted"/>
<dbReference type="Proteomes" id="UP000199345">
    <property type="component" value="Unassembled WGS sequence"/>
</dbReference>
<gene>
    <name evidence="1" type="ORF">SAMN05216326_1742</name>
</gene>